<dbReference type="InterPro" id="IPR050879">
    <property type="entry name" value="Acyltransferase_3"/>
</dbReference>
<gene>
    <name evidence="4" type="ORF">MicloDRAFT_00013030</name>
</gene>
<proteinExistence type="predicted"/>
<keyword evidence="4" id="KW-0012">Acyltransferase</keyword>
<dbReference type="GO" id="GO:0009103">
    <property type="term" value="P:lipopolysaccharide biosynthetic process"/>
    <property type="evidence" value="ECO:0007669"/>
    <property type="project" value="TreeGrafter"/>
</dbReference>
<dbReference type="HOGENOM" id="CLU_005679_0_1_5"/>
<keyword evidence="2" id="KW-1133">Transmembrane helix</keyword>
<feature type="transmembrane region" description="Helical" evidence="2">
    <location>
        <begin position="81"/>
        <end position="101"/>
    </location>
</feature>
<dbReference type="PANTHER" id="PTHR23028:SF53">
    <property type="entry name" value="ACYL_TRANSF_3 DOMAIN-CONTAINING PROTEIN"/>
    <property type="match status" value="1"/>
</dbReference>
<feature type="region of interest" description="Disordered" evidence="1">
    <location>
        <begin position="336"/>
        <end position="361"/>
    </location>
</feature>
<evidence type="ECO:0000259" key="3">
    <source>
        <dbReference type="Pfam" id="PF01757"/>
    </source>
</evidence>
<dbReference type="PANTHER" id="PTHR23028">
    <property type="entry name" value="ACETYLTRANSFERASE"/>
    <property type="match status" value="1"/>
</dbReference>
<dbReference type="Pfam" id="PF01757">
    <property type="entry name" value="Acyl_transf_3"/>
    <property type="match status" value="1"/>
</dbReference>
<evidence type="ECO:0000313" key="4">
    <source>
        <dbReference type="EMBL" id="EIM29982.1"/>
    </source>
</evidence>
<accession>I4Z190</accession>
<feature type="domain" description="Acyltransferase 3" evidence="3">
    <location>
        <begin position="6"/>
        <end position="319"/>
    </location>
</feature>
<dbReference type="eggNOG" id="COG1835">
    <property type="taxonomic scope" value="Bacteria"/>
</dbReference>
<feature type="transmembrane region" description="Helical" evidence="2">
    <location>
        <begin position="248"/>
        <end position="267"/>
    </location>
</feature>
<keyword evidence="4" id="KW-0808">Transferase</keyword>
<evidence type="ECO:0000256" key="2">
    <source>
        <dbReference type="SAM" id="Phobius"/>
    </source>
</evidence>
<organism evidence="4 5">
    <name type="scientific">Microvirga lotononidis</name>
    <dbReference type="NCBI Taxonomy" id="864069"/>
    <lineage>
        <taxon>Bacteria</taxon>
        <taxon>Pseudomonadati</taxon>
        <taxon>Pseudomonadota</taxon>
        <taxon>Alphaproteobacteria</taxon>
        <taxon>Hyphomicrobiales</taxon>
        <taxon>Methylobacteriaceae</taxon>
        <taxon>Microvirga</taxon>
    </lineage>
</organism>
<name>I4Z190_9HYPH</name>
<dbReference type="OrthoDB" id="9767863at2"/>
<sequence length="361" mass="40018" precursor="true">MTRYRNFDTLRLIAASSVIFSHSFLIAEGHERNEPFAGPFGHILAIYGVFIFFILSGLLVTQSMMDARSLPTFSLKRFGRIVPGLLVCNVLTILIAVEWFYEGTWAQFLAEHGRMVLTSLSLIGDGPYFNGLELYPSPIYLGTILNGSLWTIQQEVLSYGLVALLFCIGGLNLTVVALLFYAVLCMQYFGFWGFSKFMGNFILVAPCFFAGMIMYFVLRYHRPAGSLALLCLLLLAGAAYFRVLDYTFPLLGAYLIAYLGTAAPINLGNSARFGDLSYGTYLYGWPVQQLVRAWLGEGAQWWQIFAVALPVALVLGFVSWHLVEKPGLKLFVPRSGKKRPVPHAPTDGQLSVPAEPNSSLA</sequence>
<dbReference type="RefSeq" id="WP_009490121.1">
    <property type="nucleotide sequence ID" value="NZ_CP141050.1"/>
</dbReference>
<dbReference type="InterPro" id="IPR002656">
    <property type="entry name" value="Acyl_transf_3_dom"/>
</dbReference>
<keyword evidence="2" id="KW-0812">Transmembrane</keyword>
<feature type="transmembrane region" description="Helical" evidence="2">
    <location>
        <begin position="301"/>
        <end position="323"/>
    </location>
</feature>
<keyword evidence="5" id="KW-1185">Reference proteome</keyword>
<evidence type="ECO:0000256" key="1">
    <source>
        <dbReference type="SAM" id="MobiDB-lite"/>
    </source>
</evidence>
<reference evidence="4 5" key="1">
    <citation type="submission" date="2012-02" db="EMBL/GenBank/DDBJ databases">
        <title>Improved High-Quality Draft sequence of Microvirga sp. WSM3557.</title>
        <authorList>
            <consortium name="US DOE Joint Genome Institute"/>
            <person name="Lucas S."/>
            <person name="Han J."/>
            <person name="Lapidus A."/>
            <person name="Cheng J.-F."/>
            <person name="Goodwin L."/>
            <person name="Pitluck S."/>
            <person name="Peters L."/>
            <person name="Zhang X."/>
            <person name="Detter J.C."/>
            <person name="Han C."/>
            <person name="Tapia R."/>
            <person name="Land M."/>
            <person name="Hauser L."/>
            <person name="Kyrpides N."/>
            <person name="Ivanova N."/>
            <person name="Pagani I."/>
            <person name="Brau L."/>
            <person name="Yates R."/>
            <person name="O'Hara G."/>
            <person name="Rui T."/>
            <person name="Howieson J."/>
            <person name="Reeve W."/>
            <person name="Woyke T."/>
        </authorList>
    </citation>
    <scope>NUCLEOTIDE SEQUENCE [LARGE SCALE GENOMIC DNA]</scope>
    <source>
        <strain evidence="4 5">WSM3557</strain>
    </source>
</reference>
<dbReference type="GO" id="GO:0016747">
    <property type="term" value="F:acyltransferase activity, transferring groups other than amino-acyl groups"/>
    <property type="evidence" value="ECO:0007669"/>
    <property type="project" value="InterPro"/>
</dbReference>
<dbReference type="EMBL" id="JH660640">
    <property type="protein sequence ID" value="EIM29982.1"/>
    <property type="molecule type" value="Genomic_DNA"/>
</dbReference>
<keyword evidence="2" id="KW-0472">Membrane</keyword>
<feature type="transmembrane region" description="Helical" evidence="2">
    <location>
        <begin position="197"/>
        <end position="218"/>
    </location>
</feature>
<dbReference type="STRING" id="864069.MicloDRAFT_00013030"/>
<dbReference type="AlphaFoldDB" id="I4Z190"/>
<evidence type="ECO:0000313" key="5">
    <source>
        <dbReference type="Proteomes" id="UP000003947"/>
    </source>
</evidence>
<dbReference type="Proteomes" id="UP000003947">
    <property type="component" value="Unassembled WGS sequence"/>
</dbReference>
<feature type="transmembrane region" description="Helical" evidence="2">
    <location>
        <begin position="224"/>
        <end position="241"/>
    </location>
</feature>
<feature type="transmembrane region" description="Helical" evidence="2">
    <location>
        <begin position="39"/>
        <end position="60"/>
    </location>
</feature>
<protein>
    <submittedName>
        <fullName evidence="4">Putative acyltransferase</fullName>
    </submittedName>
</protein>
<dbReference type="PATRIC" id="fig|864069.3.peg.1443"/>
<dbReference type="GO" id="GO:0016020">
    <property type="term" value="C:membrane"/>
    <property type="evidence" value="ECO:0007669"/>
    <property type="project" value="TreeGrafter"/>
</dbReference>
<feature type="transmembrane region" description="Helical" evidence="2">
    <location>
        <begin position="156"/>
        <end position="185"/>
    </location>
</feature>
<feature type="transmembrane region" description="Helical" evidence="2">
    <location>
        <begin position="9"/>
        <end position="27"/>
    </location>
</feature>